<reference evidence="3 4" key="1">
    <citation type="journal article" date="2022" name="Cell">
        <title>Repeat-based holocentromeres influence genome architecture and karyotype evolution.</title>
        <authorList>
            <person name="Hofstatter P.G."/>
            <person name="Thangavel G."/>
            <person name="Lux T."/>
            <person name="Neumann P."/>
            <person name="Vondrak T."/>
            <person name="Novak P."/>
            <person name="Zhang M."/>
            <person name="Costa L."/>
            <person name="Castellani M."/>
            <person name="Scott A."/>
            <person name="Toegelov H."/>
            <person name="Fuchs J."/>
            <person name="Mata-Sucre Y."/>
            <person name="Dias Y."/>
            <person name="Vanzela A.L.L."/>
            <person name="Huettel B."/>
            <person name="Almeida C.C.S."/>
            <person name="Simkova H."/>
            <person name="Souza G."/>
            <person name="Pedrosa-Harand A."/>
            <person name="Macas J."/>
            <person name="Mayer K.F.X."/>
            <person name="Houben A."/>
            <person name="Marques A."/>
        </authorList>
    </citation>
    <scope>NUCLEOTIDE SEQUENCE [LARGE SCALE GENOMIC DNA]</scope>
    <source>
        <strain evidence="3">RhyTen1mFocal</strain>
    </source>
</reference>
<dbReference type="PANTHER" id="PTHR23024">
    <property type="entry name" value="ARYLACETAMIDE DEACETYLASE"/>
    <property type="match status" value="1"/>
</dbReference>
<keyword evidence="4" id="KW-1185">Reference proteome</keyword>
<dbReference type="InterPro" id="IPR013094">
    <property type="entry name" value="AB_hydrolase_3"/>
</dbReference>
<evidence type="ECO:0000256" key="1">
    <source>
        <dbReference type="PROSITE-ProRule" id="PRU10038"/>
    </source>
</evidence>
<dbReference type="InterPro" id="IPR050466">
    <property type="entry name" value="Carboxylest/Gibb_receptor"/>
</dbReference>
<dbReference type="Gene3D" id="3.40.50.1820">
    <property type="entry name" value="alpha/beta hydrolase"/>
    <property type="match status" value="1"/>
</dbReference>
<dbReference type="PROSITE" id="PS01174">
    <property type="entry name" value="LIPASE_GDXG_SER"/>
    <property type="match status" value="1"/>
</dbReference>
<dbReference type="PANTHER" id="PTHR23024:SF674">
    <property type="entry name" value="OS09G0461900 PROTEIN"/>
    <property type="match status" value="1"/>
</dbReference>
<organism evidence="3 4">
    <name type="scientific">Rhynchospora tenuis</name>
    <dbReference type="NCBI Taxonomy" id="198213"/>
    <lineage>
        <taxon>Eukaryota</taxon>
        <taxon>Viridiplantae</taxon>
        <taxon>Streptophyta</taxon>
        <taxon>Embryophyta</taxon>
        <taxon>Tracheophyta</taxon>
        <taxon>Spermatophyta</taxon>
        <taxon>Magnoliopsida</taxon>
        <taxon>Liliopsida</taxon>
        <taxon>Poales</taxon>
        <taxon>Cyperaceae</taxon>
        <taxon>Cyperoideae</taxon>
        <taxon>Rhynchosporeae</taxon>
        <taxon>Rhynchospora</taxon>
    </lineage>
</organism>
<name>A0AAD5ZVW0_9POAL</name>
<dbReference type="EMBL" id="JAMRDG010000001">
    <property type="protein sequence ID" value="KAJ3705020.1"/>
    <property type="molecule type" value="Genomic_DNA"/>
</dbReference>
<accession>A0AAD5ZVW0</accession>
<dbReference type="SUPFAM" id="SSF53474">
    <property type="entry name" value="alpha/beta-Hydrolases"/>
    <property type="match status" value="1"/>
</dbReference>
<evidence type="ECO:0000259" key="2">
    <source>
        <dbReference type="Pfam" id="PF07859"/>
    </source>
</evidence>
<comment type="caution">
    <text evidence="3">The sequence shown here is derived from an EMBL/GenBank/DDBJ whole genome shotgun (WGS) entry which is preliminary data.</text>
</comment>
<proteinExistence type="predicted"/>
<dbReference type="InterPro" id="IPR029058">
    <property type="entry name" value="AB_hydrolase_fold"/>
</dbReference>
<dbReference type="Pfam" id="PF07859">
    <property type="entry name" value="Abhydrolase_3"/>
    <property type="match status" value="1"/>
</dbReference>
<dbReference type="GO" id="GO:0016787">
    <property type="term" value="F:hydrolase activity"/>
    <property type="evidence" value="ECO:0007669"/>
    <property type="project" value="InterPro"/>
</dbReference>
<feature type="active site" evidence="1">
    <location>
        <position position="161"/>
    </location>
</feature>
<dbReference type="AlphaFoldDB" id="A0AAD5ZVW0"/>
<protein>
    <recommendedName>
        <fullName evidence="2">Alpha/beta hydrolase fold-3 domain-containing protein</fullName>
    </recommendedName>
</protein>
<dbReference type="Proteomes" id="UP001210211">
    <property type="component" value="Unassembled WGS sequence"/>
</dbReference>
<sequence>MDPDMELEYEFPGVVRYYKSGYIERFDGTVIAPATIDPTTGVSSKDLVIDKSTGLSVRLYLPDGIHSDNKLPILFFIHGGAFMIHTAGSPVYHNLVNCLVGNAKAVGVSVTYRLAPEHPVPVAYADTWDALKWVVSSCKSGGDPWLSKHGDPDHIIMAGDSAGANIAHNLAVRFDRDVPEDFPKIKGLLLMNPYFWGKEPIECETLEPDFRTWLDHTWHFICARKFVLDHPFLNPMAAAEKKWMMPRCDRVMVTVAEYDMFRERGRKYVEVLQSNGWKGEVEMYETYGERHVYFLAKPKCEKAIREIEAMATFINRKW</sequence>
<feature type="domain" description="Alpha/beta hydrolase fold-3" evidence="2">
    <location>
        <begin position="74"/>
        <end position="294"/>
    </location>
</feature>
<gene>
    <name evidence="3" type="ORF">LUZ61_008725</name>
</gene>
<evidence type="ECO:0000313" key="4">
    <source>
        <dbReference type="Proteomes" id="UP001210211"/>
    </source>
</evidence>
<evidence type="ECO:0000313" key="3">
    <source>
        <dbReference type="EMBL" id="KAJ3705020.1"/>
    </source>
</evidence>
<dbReference type="InterPro" id="IPR033140">
    <property type="entry name" value="Lipase_GDXG_put_SER_AS"/>
</dbReference>